<protein>
    <recommendedName>
        <fullName evidence="2">SGNH hydrolase-type esterase domain-containing protein</fullName>
    </recommendedName>
</protein>
<dbReference type="PANTHER" id="PTHR30383">
    <property type="entry name" value="THIOESTERASE 1/PROTEASE 1/LYSOPHOSPHOLIPASE L1"/>
    <property type="match status" value="1"/>
</dbReference>
<organism evidence="3 4">
    <name type="scientific">Microseira wollei NIES-4236</name>
    <dbReference type="NCBI Taxonomy" id="2530354"/>
    <lineage>
        <taxon>Bacteria</taxon>
        <taxon>Bacillati</taxon>
        <taxon>Cyanobacteriota</taxon>
        <taxon>Cyanophyceae</taxon>
        <taxon>Oscillatoriophycideae</taxon>
        <taxon>Aerosakkonematales</taxon>
        <taxon>Aerosakkonemataceae</taxon>
        <taxon>Microseira</taxon>
    </lineage>
</organism>
<keyword evidence="1" id="KW-0812">Transmembrane</keyword>
<dbReference type="SUPFAM" id="SSF52266">
    <property type="entry name" value="SGNH hydrolase"/>
    <property type="match status" value="1"/>
</dbReference>
<dbReference type="Gene3D" id="3.40.50.1110">
    <property type="entry name" value="SGNH hydrolase"/>
    <property type="match status" value="1"/>
</dbReference>
<dbReference type="PANTHER" id="PTHR30383:SF5">
    <property type="entry name" value="SGNH HYDROLASE-TYPE ESTERASE DOMAIN-CONTAINING PROTEIN"/>
    <property type="match status" value="1"/>
</dbReference>
<evidence type="ECO:0000313" key="4">
    <source>
        <dbReference type="Proteomes" id="UP001050975"/>
    </source>
</evidence>
<name>A0AAV3XBP1_9CYAN</name>
<evidence type="ECO:0000256" key="1">
    <source>
        <dbReference type="SAM" id="Phobius"/>
    </source>
</evidence>
<keyword evidence="4" id="KW-1185">Reference proteome</keyword>
<dbReference type="Proteomes" id="UP001050975">
    <property type="component" value="Unassembled WGS sequence"/>
</dbReference>
<keyword evidence="1" id="KW-1133">Transmembrane helix</keyword>
<dbReference type="InterPro" id="IPR036514">
    <property type="entry name" value="SGNH_hydro_sf"/>
</dbReference>
<dbReference type="InterPro" id="IPR013830">
    <property type="entry name" value="SGNH_hydro"/>
</dbReference>
<feature type="transmembrane region" description="Helical" evidence="1">
    <location>
        <begin position="7"/>
        <end position="29"/>
    </location>
</feature>
<evidence type="ECO:0000259" key="2">
    <source>
        <dbReference type="Pfam" id="PF13472"/>
    </source>
</evidence>
<dbReference type="InterPro" id="IPR051532">
    <property type="entry name" value="Ester_Hydrolysis_Enzymes"/>
</dbReference>
<evidence type="ECO:0000313" key="3">
    <source>
        <dbReference type="EMBL" id="GET36792.1"/>
    </source>
</evidence>
<comment type="caution">
    <text evidence="3">The sequence shown here is derived from an EMBL/GenBank/DDBJ whole genome shotgun (WGS) entry which is preliminary data.</text>
</comment>
<dbReference type="GO" id="GO:0004622">
    <property type="term" value="F:phosphatidylcholine lysophospholipase activity"/>
    <property type="evidence" value="ECO:0007669"/>
    <property type="project" value="TreeGrafter"/>
</dbReference>
<sequence length="256" mass="28811">MKLSKCYIPLGALVLVMLGGSIFLNFLLYSQAKKYYFELNETRLDPVGLGYYPANPQGVTDTNQFRVVFFGDSRAASWTSPTLNGYEFINRGIGSQTSVQTRERFSSHVRPLKPNVVIIQVGINDLKTIGLFPERREEIVSSCKANIQRIVAESRSLGAVAILTTIFPAGDVPLERKPFWSDEIGKAVKEVNAYIATLADDQTIVFDTFSLLADRQGVMLSQYRVDELHYNEQAYVMLNKELVQLINTVRQRTVQS</sequence>
<keyword evidence="1" id="KW-0472">Membrane</keyword>
<proteinExistence type="predicted"/>
<dbReference type="Pfam" id="PF13472">
    <property type="entry name" value="Lipase_GDSL_2"/>
    <property type="match status" value="1"/>
</dbReference>
<dbReference type="EMBL" id="BLAY01000018">
    <property type="protein sequence ID" value="GET36792.1"/>
    <property type="molecule type" value="Genomic_DNA"/>
</dbReference>
<dbReference type="AlphaFoldDB" id="A0AAV3XBP1"/>
<feature type="domain" description="SGNH hydrolase-type esterase" evidence="2">
    <location>
        <begin position="83"/>
        <end position="235"/>
    </location>
</feature>
<accession>A0AAV3XBP1</accession>
<gene>
    <name evidence="3" type="ORF">MiSe_15440</name>
</gene>
<reference evidence="3" key="1">
    <citation type="submission" date="2019-10" db="EMBL/GenBank/DDBJ databases">
        <title>Draft genome sequece of Microseira wollei NIES-4236.</title>
        <authorList>
            <person name="Yamaguchi H."/>
            <person name="Suzuki S."/>
            <person name="Kawachi M."/>
        </authorList>
    </citation>
    <scope>NUCLEOTIDE SEQUENCE</scope>
    <source>
        <strain evidence="3">NIES-4236</strain>
    </source>
</reference>